<feature type="transmembrane region" description="Helical" evidence="5">
    <location>
        <begin position="446"/>
        <end position="469"/>
    </location>
</feature>
<feature type="domain" description="Major facilitator superfamily (MFS) profile" evidence="6">
    <location>
        <begin position="20"/>
        <end position="506"/>
    </location>
</feature>
<dbReference type="EMBL" id="JARKIF010000038">
    <property type="protein sequence ID" value="KAJ7609709.1"/>
    <property type="molecule type" value="Genomic_DNA"/>
</dbReference>
<dbReference type="SUPFAM" id="SSF103473">
    <property type="entry name" value="MFS general substrate transporter"/>
    <property type="match status" value="1"/>
</dbReference>
<protein>
    <submittedName>
        <fullName evidence="7">MFS general substrate transporter</fullName>
    </submittedName>
</protein>
<accession>A0AAD7B4F8</accession>
<evidence type="ECO:0000256" key="3">
    <source>
        <dbReference type="ARBA" id="ARBA00022989"/>
    </source>
</evidence>
<dbReference type="AlphaFoldDB" id="A0AAD7B4F8"/>
<evidence type="ECO:0000259" key="6">
    <source>
        <dbReference type="PROSITE" id="PS50850"/>
    </source>
</evidence>
<sequence length="511" mass="55490">MADPTNRDVDTPSRPNPLWMMILAPLSTLTLTLTAASTVQLYAELVCRVDGPKTLVFASAPTQCASATSAFLAVLTSATGITTFLTVAWWGSFSDRHGRTRVLAVTAFGHLLSTLNNIFVAKFVERIPGGYWFLLLNSVVMGLVGGEIASESAALFAYMGDLSTPETRSRLFSLASGFAVVGVAVGPLLGSFIVRFSNNVLWVFYVAAMLRLIQMCIFAFVLPESLTRAEMDAAMARMREESLQSEERTILSRLRRAFFFLQPLAVLWPEKISKDSANGVAKRDWNLLILTVGNGLMLLASSSLTSQFLYALSTFRWDAEYLGYCISSLGASRGIFLILILPVVIKYFKDTRTADTSETEPLLAEEDPQRPLPAHSSLFDLALARVSILIDMVTFAILPFAPTGSVFTLFIMLGSFGYGLQAAVNSVALALYAAKVGPGKPLETGKLFGAMSVLQAVFANVLGPFMYGAVYAKTVATFPTALFFVALGNTVVAFVLFAFVRLPPARRIELE</sequence>
<evidence type="ECO:0000256" key="5">
    <source>
        <dbReference type="SAM" id="Phobius"/>
    </source>
</evidence>
<name>A0AAD7B4F8_9AGAR</name>
<keyword evidence="2 5" id="KW-0812">Transmembrane</keyword>
<dbReference type="Pfam" id="PF07690">
    <property type="entry name" value="MFS_1"/>
    <property type="match status" value="1"/>
</dbReference>
<evidence type="ECO:0000256" key="4">
    <source>
        <dbReference type="ARBA" id="ARBA00023136"/>
    </source>
</evidence>
<feature type="transmembrane region" description="Helical" evidence="5">
    <location>
        <begin position="407"/>
        <end position="434"/>
    </location>
</feature>
<keyword evidence="3 5" id="KW-1133">Transmembrane helix</keyword>
<evidence type="ECO:0000313" key="8">
    <source>
        <dbReference type="Proteomes" id="UP001221142"/>
    </source>
</evidence>
<organism evidence="7 8">
    <name type="scientific">Roridomyces roridus</name>
    <dbReference type="NCBI Taxonomy" id="1738132"/>
    <lineage>
        <taxon>Eukaryota</taxon>
        <taxon>Fungi</taxon>
        <taxon>Dikarya</taxon>
        <taxon>Basidiomycota</taxon>
        <taxon>Agaricomycotina</taxon>
        <taxon>Agaricomycetes</taxon>
        <taxon>Agaricomycetidae</taxon>
        <taxon>Agaricales</taxon>
        <taxon>Marasmiineae</taxon>
        <taxon>Mycenaceae</taxon>
        <taxon>Roridomyces</taxon>
    </lineage>
</organism>
<feature type="transmembrane region" description="Helical" evidence="5">
    <location>
        <begin position="130"/>
        <end position="159"/>
    </location>
</feature>
<dbReference type="InterPro" id="IPR011701">
    <property type="entry name" value="MFS"/>
</dbReference>
<dbReference type="PROSITE" id="PS50850">
    <property type="entry name" value="MFS"/>
    <property type="match status" value="1"/>
</dbReference>
<keyword evidence="8" id="KW-1185">Reference proteome</keyword>
<comment type="subcellular location">
    <subcellularLocation>
        <location evidence="1">Membrane</location>
        <topology evidence="1">Multi-pass membrane protein</topology>
    </subcellularLocation>
</comment>
<dbReference type="InterPro" id="IPR020846">
    <property type="entry name" value="MFS_dom"/>
</dbReference>
<dbReference type="InterPro" id="IPR036259">
    <property type="entry name" value="MFS_trans_sf"/>
</dbReference>
<feature type="transmembrane region" description="Helical" evidence="5">
    <location>
        <begin position="171"/>
        <end position="194"/>
    </location>
</feature>
<dbReference type="Gene3D" id="1.20.1250.20">
    <property type="entry name" value="MFS general substrate transporter like domains"/>
    <property type="match status" value="1"/>
</dbReference>
<feature type="transmembrane region" description="Helical" evidence="5">
    <location>
        <begin position="321"/>
        <end position="345"/>
    </location>
</feature>
<evidence type="ECO:0000313" key="7">
    <source>
        <dbReference type="EMBL" id="KAJ7609709.1"/>
    </source>
</evidence>
<dbReference type="PANTHER" id="PTHR23507">
    <property type="entry name" value="ZGC:174356"/>
    <property type="match status" value="1"/>
</dbReference>
<feature type="transmembrane region" description="Helical" evidence="5">
    <location>
        <begin position="287"/>
        <end position="309"/>
    </location>
</feature>
<evidence type="ECO:0000256" key="2">
    <source>
        <dbReference type="ARBA" id="ARBA00022692"/>
    </source>
</evidence>
<dbReference type="GO" id="GO:0022857">
    <property type="term" value="F:transmembrane transporter activity"/>
    <property type="evidence" value="ECO:0007669"/>
    <property type="project" value="InterPro"/>
</dbReference>
<feature type="transmembrane region" description="Helical" evidence="5">
    <location>
        <begin position="67"/>
        <end position="90"/>
    </location>
</feature>
<gene>
    <name evidence="7" type="ORF">FB45DRAFT_344451</name>
</gene>
<proteinExistence type="predicted"/>
<feature type="transmembrane region" description="Helical" evidence="5">
    <location>
        <begin position="102"/>
        <end position="124"/>
    </location>
</feature>
<dbReference type="PANTHER" id="PTHR23507:SF1">
    <property type="entry name" value="FI18259P1-RELATED"/>
    <property type="match status" value="1"/>
</dbReference>
<dbReference type="Proteomes" id="UP001221142">
    <property type="component" value="Unassembled WGS sequence"/>
</dbReference>
<feature type="transmembrane region" description="Helical" evidence="5">
    <location>
        <begin position="481"/>
        <end position="500"/>
    </location>
</feature>
<keyword evidence="4 5" id="KW-0472">Membrane</keyword>
<dbReference type="GO" id="GO:0016020">
    <property type="term" value="C:membrane"/>
    <property type="evidence" value="ECO:0007669"/>
    <property type="project" value="UniProtKB-SubCell"/>
</dbReference>
<comment type="caution">
    <text evidence="7">The sequence shown here is derived from an EMBL/GenBank/DDBJ whole genome shotgun (WGS) entry which is preliminary data.</text>
</comment>
<evidence type="ECO:0000256" key="1">
    <source>
        <dbReference type="ARBA" id="ARBA00004141"/>
    </source>
</evidence>
<feature type="transmembrane region" description="Helical" evidence="5">
    <location>
        <begin position="200"/>
        <end position="222"/>
    </location>
</feature>
<feature type="transmembrane region" description="Helical" evidence="5">
    <location>
        <begin position="378"/>
        <end position="401"/>
    </location>
</feature>
<reference evidence="7" key="1">
    <citation type="submission" date="2023-03" db="EMBL/GenBank/DDBJ databases">
        <title>Massive genome expansion in bonnet fungi (Mycena s.s.) driven by repeated elements and novel gene families across ecological guilds.</title>
        <authorList>
            <consortium name="Lawrence Berkeley National Laboratory"/>
            <person name="Harder C.B."/>
            <person name="Miyauchi S."/>
            <person name="Viragh M."/>
            <person name="Kuo A."/>
            <person name="Thoen E."/>
            <person name="Andreopoulos B."/>
            <person name="Lu D."/>
            <person name="Skrede I."/>
            <person name="Drula E."/>
            <person name="Henrissat B."/>
            <person name="Morin E."/>
            <person name="Kohler A."/>
            <person name="Barry K."/>
            <person name="LaButti K."/>
            <person name="Morin E."/>
            <person name="Salamov A."/>
            <person name="Lipzen A."/>
            <person name="Mereny Z."/>
            <person name="Hegedus B."/>
            <person name="Baldrian P."/>
            <person name="Stursova M."/>
            <person name="Weitz H."/>
            <person name="Taylor A."/>
            <person name="Grigoriev I.V."/>
            <person name="Nagy L.G."/>
            <person name="Martin F."/>
            <person name="Kauserud H."/>
        </authorList>
    </citation>
    <scope>NUCLEOTIDE SEQUENCE</scope>
    <source>
        <strain evidence="7">9284</strain>
    </source>
</reference>